<accession>A0ABT6YDT2</accession>
<dbReference type="InterPro" id="IPR039261">
    <property type="entry name" value="FNR_nucleotide-bd"/>
</dbReference>
<comment type="caution">
    <text evidence="1">The sequence shown here is derived from an EMBL/GenBank/DDBJ whole genome shotgun (WGS) entry which is preliminary data.</text>
</comment>
<sequence length="133" mass="15587">MEADFDNSIHWVFITDESGMATIFPQVKTKLTTSGMHHVSVVYYSPNQIFNFRRELDILVRHYPTVLFTYLISTEVFDNFFQEHPELESIINANTMSQMEFMICGNEEFCEKSAALLRFLDIQEITIQKSLFI</sequence>
<organism evidence="1 2">
    <name type="scientific">Flectobacillus roseus</name>
    <dbReference type="NCBI Taxonomy" id="502259"/>
    <lineage>
        <taxon>Bacteria</taxon>
        <taxon>Pseudomonadati</taxon>
        <taxon>Bacteroidota</taxon>
        <taxon>Cytophagia</taxon>
        <taxon>Cytophagales</taxon>
        <taxon>Flectobacillaceae</taxon>
        <taxon>Flectobacillus</taxon>
    </lineage>
</organism>
<gene>
    <name evidence="1" type="ORF">QM524_21215</name>
</gene>
<evidence type="ECO:0000313" key="1">
    <source>
        <dbReference type="EMBL" id="MDI9861754.1"/>
    </source>
</evidence>
<dbReference type="EMBL" id="JASHIF010000022">
    <property type="protein sequence ID" value="MDI9861754.1"/>
    <property type="molecule type" value="Genomic_DNA"/>
</dbReference>
<dbReference type="Proteomes" id="UP001236507">
    <property type="component" value="Unassembled WGS sequence"/>
</dbReference>
<reference evidence="1 2" key="1">
    <citation type="submission" date="2023-05" db="EMBL/GenBank/DDBJ databases">
        <title>Novel species of genus Flectobacillus isolated from stream in China.</title>
        <authorList>
            <person name="Lu H."/>
        </authorList>
    </citation>
    <scope>NUCLEOTIDE SEQUENCE [LARGE SCALE GENOMIC DNA]</scope>
    <source>
        <strain evidence="1 2">KCTC 42575</strain>
    </source>
</reference>
<name>A0ABT6YDT2_9BACT</name>
<proteinExistence type="predicted"/>
<evidence type="ECO:0000313" key="2">
    <source>
        <dbReference type="Proteomes" id="UP001236507"/>
    </source>
</evidence>
<protein>
    <submittedName>
        <fullName evidence="1">Uncharacterized protein</fullName>
    </submittedName>
</protein>
<dbReference type="RefSeq" id="WP_283346116.1">
    <property type="nucleotide sequence ID" value="NZ_JASHIF010000022.1"/>
</dbReference>
<keyword evidence="2" id="KW-1185">Reference proteome</keyword>
<dbReference type="Gene3D" id="3.40.50.80">
    <property type="entry name" value="Nucleotide-binding domain of ferredoxin-NADP reductase (FNR) module"/>
    <property type="match status" value="1"/>
</dbReference>